<proteinExistence type="predicted"/>
<dbReference type="Gene3D" id="1.10.30.50">
    <property type="match status" value="1"/>
</dbReference>
<comment type="caution">
    <text evidence="1">The sequence shown here is derived from an EMBL/GenBank/DDBJ whole genome shotgun (WGS) entry which is preliminary data.</text>
</comment>
<dbReference type="Proteomes" id="UP000077763">
    <property type="component" value="Unassembled WGS sequence"/>
</dbReference>
<accession>A0A177M797</accession>
<evidence type="ECO:0000313" key="2">
    <source>
        <dbReference type="Proteomes" id="UP000077763"/>
    </source>
</evidence>
<organism evidence="1 2">
    <name type="scientific">Methylomonas methanica</name>
    <dbReference type="NCBI Taxonomy" id="421"/>
    <lineage>
        <taxon>Bacteria</taxon>
        <taxon>Pseudomonadati</taxon>
        <taxon>Pseudomonadota</taxon>
        <taxon>Gammaproteobacteria</taxon>
        <taxon>Methylococcales</taxon>
        <taxon>Methylococcaceae</taxon>
        <taxon>Methylomonas</taxon>
    </lineage>
</organism>
<reference evidence="1 2" key="1">
    <citation type="submission" date="2016-03" db="EMBL/GenBank/DDBJ databases">
        <authorList>
            <person name="Ploux O."/>
        </authorList>
    </citation>
    <scope>NUCLEOTIDE SEQUENCE [LARGE SCALE GENOMIC DNA]</scope>
    <source>
        <strain evidence="1 2">R-45371</strain>
    </source>
</reference>
<sequence length="287" mass="32567">MRRLNKLSINPADVYDACVSGIDDPLSASRFRSARADVITNFQQYDSLANANQLFTLKASSRANKTQHVLAGLTKEDFVDFYSKQMVGENKPGREYYNQMRMLAPLGKCPLCGFGQVSTLDHFLSKARYPSFSVLCANLVPTCSDCNKEKGASEVKNDTQLLHPYFESPIIESAPWLFAKVVKSEPATVSYFVQPPDSWPEDLIQRVANYFKDLDLARRFAIEAATEITGLEYLLDEFETSVLRQEHLERVARAERKMRENSWKAALYEALATSNWFQNGGYRNSVR</sequence>
<evidence type="ECO:0000313" key="1">
    <source>
        <dbReference type="EMBL" id="OAI01245.1"/>
    </source>
</evidence>
<name>A0A177M797_METMH</name>
<protein>
    <recommendedName>
        <fullName evidence="3">HNH endonuclease</fullName>
    </recommendedName>
</protein>
<gene>
    <name evidence="1" type="ORF">A1353_18550</name>
</gene>
<dbReference type="EMBL" id="LUUH01000071">
    <property type="protein sequence ID" value="OAI01245.1"/>
    <property type="molecule type" value="Genomic_DNA"/>
</dbReference>
<dbReference type="AlphaFoldDB" id="A0A177M797"/>
<evidence type="ECO:0008006" key="3">
    <source>
        <dbReference type="Google" id="ProtNLM"/>
    </source>
</evidence>